<comment type="caution">
    <text evidence="1">The sequence shown here is derived from an EMBL/GenBank/DDBJ whole genome shotgun (WGS) entry which is preliminary data.</text>
</comment>
<evidence type="ECO:0008006" key="3">
    <source>
        <dbReference type="Google" id="ProtNLM"/>
    </source>
</evidence>
<evidence type="ECO:0000313" key="1">
    <source>
        <dbReference type="EMBL" id="OON37012.1"/>
    </source>
</evidence>
<accession>A0A1S8YDW5</accession>
<dbReference type="AlphaFoldDB" id="A0A1S8YDW5"/>
<dbReference type="GO" id="GO:0030973">
    <property type="term" value="F:molybdate ion binding"/>
    <property type="evidence" value="ECO:0007669"/>
    <property type="project" value="TreeGrafter"/>
</dbReference>
<dbReference type="Proteomes" id="UP000190667">
    <property type="component" value="Unassembled WGS sequence"/>
</dbReference>
<dbReference type="STRING" id="1926881.BTJ39_21135"/>
<dbReference type="PANTHER" id="PTHR30632">
    <property type="entry name" value="MOLYBDATE-BINDING PERIPLASMIC PROTEIN"/>
    <property type="match status" value="1"/>
</dbReference>
<gene>
    <name evidence="1" type="ORF">BTJ39_21135</name>
</gene>
<dbReference type="PANTHER" id="PTHR30632:SF11">
    <property type="entry name" value="BLR4797 PROTEIN"/>
    <property type="match status" value="1"/>
</dbReference>
<keyword evidence="2" id="KW-1185">Reference proteome</keyword>
<dbReference type="InterPro" id="IPR050682">
    <property type="entry name" value="ModA/WtpA"/>
</dbReference>
<protein>
    <recommendedName>
        <fullName evidence="3">ABC transporter substrate-binding protein</fullName>
    </recommendedName>
</protein>
<reference evidence="1 2" key="1">
    <citation type="submission" date="2016-12" db="EMBL/GenBank/DDBJ databases">
        <title>Izhakiella australiana sp. nov. of genus Izhakiella isolated from Australian desert.</title>
        <authorList>
            <person name="Ji M."/>
        </authorList>
    </citation>
    <scope>NUCLEOTIDE SEQUENCE [LARGE SCALE GENOMIC DNA]</scope>
    <source>
        <strain evidence="1 2">D4N98</strain>
    </source>
</reference>
<organism evidence="1 2">
    <name type="scientific">Izhakiella australiensis</name>
    <dbReference type="NCBI Taxonomy" id="1926881"/>
    <lineage>
        <taxon>Bacteria</taxon>
        <taxon>Pseudomonadati</taxon>
        <taxon>Pseudomonadota</taxon>
        <taxon>Gammaproteobacteria</taxon>
        <taxon>Enterobacterales</taxon>
        <taxon>Erwiniaceae</taxon>
        <taxon>Izhakiella</taxon>
    </lineage>
</organism>
<dbReference type="SUPFAM" id="SSF53850">
    <property type="entry name" value="Periplasmic binding protein-like II"/>
    <property type="match status" value="1"/>
</dbReference>
<sequence length="248" mass="26726">MLFSSLSAARETTLTVFCSGGLMGVLQQLAPAWQQRSGVRLQIESAPSMGSTPQSIPQRLAHHQQADVLVMVDDGIKPLVEHKWVSLNNRVPLANSYVALAIPAGKKKPDISTPDKLKAVLLKAHHVAYSDSASGRYVSESLYKKLGIERQMAAKSEMIPATPVGKIVASGKADVGFQQLSELQVVKGITVVGLIPDSLQKTTLYSAIPLDNSAHPSQARDFIHYLSSAHVASIIRQKGMSPLNQQTN</sequence>
<dbReference type="Pfam" id="PF13531">
    <property type="entry name" value="SBP_bac_11"/>
    <property type="match status" value="1"/>
</dbReference>
<dbReference type="Gene3D" id="3.40.190.10">
    <property type="entry name" value="Periplasmic binding protein-like II"/>
    <property type="match status" value="2"/>
</dbReference>
<dbReference type="GO" id="GO:0015689">
    <property type="term" value="P:molybdate ion transport"/>
    <property type="evidence" value="ECO:0007669"/>
    <property type="project" value="TreeGrafter"/>
</dbReference>
<name>A0A1S8YDW5_9GAMM</name>
<evidence type="ECO:0000313" key="2">
    <source>
        <dbReference type="Proteomes" id="UP000190667"/>
    </source>
</evidence>
<proteinExistence type="predicted"/>
<dbReference type="EMBL" id="MRUL01000023">
    <property type="protein sequence ID" value="OON37012.1"/>
    <property type="molecule type" value="Genomic_DNA"/>
</dbReference>